<feature type="region of interest" description="Disordered" evidence="1">
    <location>
        <begin position="1"/>
        <end position="204"/>
    </location>
</feature>
<evidence type="ECO:0000313" key="2">
    <source>
        <dbReference type="Proteomes" id="UP001652642"/>
    </source>
</evidence>
<accession>A0ABM5FAF1</accession>
<protein>
    <submittedName>
        <fullName evidence="3">Uncharacterized protein</fullName>
    </submittedName>
</protein>
<sequence>MLRGPSLILPLEQRDGSRNGSPPAGEGEAFAFASARRRRRKFWAAGARRSPMSRSVGGGSGIPPPPEGGPQTRRRPAGIAALDRGAESPRRAPSGGGQQRRQKKGSPRGFPRPAPEEEEEEEEAAAAAGAPRGSLGAMGAFTSQPSSGGEAPPAPPSPDPRDLVQGASQTSAHSGEGTCSLEEGPQDLVEGASQTPDRSGEGTCSFEEGLQALRCSPDPLAQEFIRAIETVGQFALRLFSEHQQLKSRLHRLEAQQQEMVSRHLDKKEQLQEAVRELKRNQEASRAQQTAPQRSALRPSPSTGIRTLEKDFHVQVQTTGKTYGYDGQFLQDVSMLLSRQGVSLKVKGFTENSKHLLLVFCPIASRMGTDIENALERLSSERKVLLVVMHYVQKENSGTPVDAKHRMTHPAVVGTVHTRFTLQDGFYPCEMNERAVADVAAALKALAEDH</sequence>
<reference evidence="3" key="2">
    <citation type="submission" date="2025-08" db="UniProtKB">
        <authorList>
            <consortium name="RefSeq"/>
        </authorList>
    </citation>
    <scope>IDENTIFICATION</scope>
</reference>
<reference evidence="2" key="1">
    <citation type="submission" date="2025-05" db="UniProtKB">
        <authorList>
            <consortium name="RefSeq"/>
        </authorList>
    </citation>
    <scope>NUCLEOTIDE SEQUENCE [LARGE SCALE GENOMIC DNA]</scope>
</reference>
<keyword evidence="2" id="KW-1185">Reference proteome</keyword>
<evidence type="ECO:0000313" key="3">
    <source>
        <dbReference type="RefSeq" id="XP_072842376.1"/>
    </source>
</evidence>
<feature type="compositionally biased region" description="Polar residues" evidence="1">
    <location>
        <begin position="283"/>
        <end position="292"/>
    </location>
</feature>
<dbReference type="PANTHER" id="PTHR34488:SF1">
    <property type="entry name" value="SI:CH211-245H14.1-RELATED"/>
    <property type="match status" value="1"/>
</dbReference>
<dbReference type="GeneID" id="110070704"/>
<name>A0ABM5FAF1_9SAUR</name>
<dbReference type="PANTHER" id="PTHR34488">
    <property type="entry name" value="SI:CH211-245H14.1-RELATED"/>
    <property type="match status" value="1"/>
</dbReference>
<gene>
    <name evidence="3" type="primary">LOC110070704</name>
</gene>
<organism evidence="2 3">
    <name type="scientific">Pogona vitticeps</name>
    <name type="common">central bearded dragon</name>
    <dbReference type="NCBI Taxonomy" id="103695"/>
    <lineage>
        <taxon>Eukaryota</taxon>
        <taxon>Metazoa</taxon>
        <taxon>Chordata</taxon>
        <taxon>Craniata</taxon>
        <taxon>Vertebrata</taxon>
        <taxon>Euteleostomi</taxon>
        <taxon>Lepidosauria</taxon>
        <taxon>Squamata</taxon>
        <taxon>Bifurcata</taxon>
        <taxon>Unidentata</taxon>
        <taxon>Episquamata</taxon>
        <taxon>Toxicofera</taxon>
        <taxon>Iguania</taxon>
        <taxon>Acrodonta</taxon>
        <taxon>Agamidae</taxon>
        <taxon>Amphibolurinae</taxon>
        <taxon>Pogona</taxon>
    </lineage>
</organism>
<dbReference type="Proteomes" id="UP001652642">
    <property type="component" value="Chromosome 1"/>
</dbReference>
<dbReference type="RefSeq" id="XP_072842376.1">
    <property type="nucleotide sequence ID" value="XM_072986275.1"/>
</dbReference>
<feature type="region of interest" description="Disordered" evidence="1">
    <location>
        <begin position="279"/>
        <end position="303"/>
    </location>
</feature>
<proteinExistence type="predicted"/>
<feature type="compositionally biased region" description="Low complexity" evidence="1">
    <location>
        <begin position="43"/>
        <end position="55"/>
    </location>
</feature>
<evidence type="ECO:0000256" key="1">
    <source>
        <dbReference type="SAM" id="MobiDB-lite"/>
    </source>
</evidence>